<keyword evidence="6" id="KW-0175">Coiled coil</keyword>
<dbReference type="SUPFAM" id="SSF57850">
    <property type="entry name" value="RING/U-box"/>
    <property type="match status" value="1"/>
</dbReference>
<feature type="compositionally biased region" description="Gly residues" evidence="7">
    <location>
        <begin position="1816"/>
        <end position="1826"/>
    </location>
</feature>
<dbReference type="InterPro" id="IPR038718">
    <property type="entry name" value="SNF2-like_sf"/>
</dbReference>
<feature type="compositionally biased region" description="Low complexity" evidence="7">
    <location>
        <begin position="1581"/>
        <end position="1605"/>
    </location>
</feature>
<evidence type="ECO:0000259" key="9">
    <source>
        <dbReference type="PROSITE" id="PS50089"/>
    </source>
</evidence>
<feature type="compositionally biased region" description="Low complexity" evidence="7">
    <location>
        <begin position="1997"/>
        <end position="2014"/>
    </location>
</feature>
<keyword evidence="3" id="KW-0378">Hydrolase</keyword>
<keyword evidence="4" id="KW-0862">Zinc</keyword>
<evidence type="ECO:0000256" key="2">
    <source>
        <dbReference type="ARBA" id="ARBA00022771"/>
    </source>
</evidence>
<evidence type="ECO:0000259" key="8">
    <source>
        <dbReference type="PROSITE" id="PS50016"/>
    </source>
</evidence>
<proteinExistence type="predicted"/>
<keyword evidence="1" id="KW-0479">Metal-binding</keyword>
<feature type="compositionally biased region" description="Low complexity" evidence="7">
    <location>
        <begin position="1555"/>
        <end position="1569"/>
    </location>
</feature>
<dbReference type="InterPro" id="IPR019787">
    <property type="entry name" value="Znf_PHD-finger"/>
</dbReference>
<feature type="compositionally biased region" description="Basic and acidic residues" evidence="7">
    <location>
        <begin position="2015"/>
        <end position="2027"/>
    </location>
</feature>
<dbReference type="InterPro" id="IPR000330">
    <property type="entry name" value="SNF2_N"/>
</dbReference>
<dbReference type="InterPro" id="IPR048686">
    <property type="entry name" value="SHPRH_helical_1st"/>
</dbReference>
<dbReference type="PANTHER" id="PTHR45865:SF1">
    <property type="entry name" value="E3 UBIQUITIN-PROTEIN LIGASE SHPRH"/>
    <property type="match status" value="1"/>
</dbReference>
<sequence length="2104" mass="228578">MQIGFSRHAVSHGTSVRDKKVLQFLSMYKPAFWAPPTVPKGAQSFRLDAGAFYGALRDFQRQKRQEQWRRGGDITPDVHHPPDLEVPGLTAKLWPHQLAAVEWMRRRERSGARVSCPDPLWLPLRSPFAEEEEEDMTGGGVSSEVLWVNAIDGSLCTSPPSPLEFSIFGGVLADEMGLGKSLEVLALVLMDKPPVLKKKLNAGAIPRLSLGPPDEEEEEDVVMDVEIRVTLNPLPRSSAGSSVCEIVDVDGEKKEREGGSEGSDWIADCVCGANGEDEYEGEWVACEECNMWMHSLCVRGGVEGALKEEDKFICPPCTYKSGNLQETGATLIVAPTSIVGQWLREVRRHAEFGCLKVLFYRGVRQAQKRLAEASDHAQWLRVERKRLAKRVLEEDEDEEEEGERDEEYEDEEEEHWKALKRTQKGKQAQKGKKGKGGNGKKGKEKDNSSNSRKASGGRGRGGGGGRTGAARTAATAPSSAVPSEEASLCSSLGLTQRRNGPEHGMAVQCTEVSTGNVRLFASVRKAAEALGMNAGTVSRALQRKVGAGGKTNQTGGFKFTHVTLDSSKQQQQREAAAASVSHEEEEGEKENGDEERPCVSQEGEKENEEDEETEAQQLSALFEKNVVSRDQLMGYDLVITSFDVLKDEIYHADLSDRSFRFKKLRRILPSPLTSVLWRRLVIDEAQLVEGYSKAAQMCTRLQARYRWCVSGTPITRGLSQDLPGLLSALAGTPPPPGQQLQPQPQGPGGQSQNGDGDGPPRPLDVSEGLHLPSVKKFLELLAFPLPSSLADPEACWALQCAQTDPAHRSAAAGWKERKASESEMRLGAYAFRESCVECLAGGQQEGGSTCFHPYKWGLVSAVLSRSVPMFAPFFWRTAKKDLKENPATQFGVTFKDMLVRFSPVERYFYNKQLANVKAAAHRALSSVRAQEESNGGRLPPDRSAPLASLGVRGGGRRQGGGGRGRGRRWQRAPVRGKGKKQSAKATLGAISQYMSMDDVLSKLQRDAKGEAEEGLRAYVSETNGLAGLALLEGASGLSVAAALYRHVLALAGRGEDPLEADGLSSGSFEAASSEWGLRLTRRALELAAGEEFLESGTVSGAAAAAAAAGSEGAAAAASKAGGTAPGGYHVDRMQRVHALHNLAETLEFQAAEISEGGGEEEEKRRTDLINESLQIRSEGTDLEDQFHAGEWQDMMVWRNEAESATQKKDMEKKERLDLTGGVDWWHALAQEPKSGSVVIRLRESQELELESLAGAGLPAFTTGGGLAAWIQIRVDEAEKRRSVLRKKLEEIEEKVLRVDVELEEGERRGPTKAETAKAANCRKCREFKTGPPCAWCLLTPEFEALANQIFAEVKQTVKRKVRGLDVLLIGEDNDDDGEGRLEENIETYGESLLWRTLKAVSKEVSRTFGSKSGLNLSVAAHLREMEALKTEFLKLRGLSGQQRQIVSSYDELEMCKLRFSKVDRPLVSPETAFDNLLIAESQVAGKRMTLASRRSNAVLEFQRAAAHVRYLKNLQLDRDRERRMKQLKAAEDRRRENERERKKVDEEDVDMTADQQAASSSSSSSSSQQRVNTKEAEKGGAPAAAAAAAAASFSASSSDLQSPSSRGQKRQRDQEGAQAKDSVPGPGRSPDPAASRCPVCLEDYHEDEEGGPGGEGRALLPCAHLICGSCLKTITERHTVKRGVFLCPMCRKQTKANDVVVLSEQPQLTEARGRERESARKRRRSSMAKTEGGEEEDEDLMEGEEGGEASGEDANEEAGDEDGETAGGMEEETEEFKDKIPVSGSWGAKIEAVVRRVLMILSAEVPLYKAAEGEAEGGVGGRGGNLGSSSSSSSSSSAAAAACSSDDREEKGDGSPPEKIVLFSSWNEVLDLLCLALQGNSVEFVRYSGVGVKKGDAGLERFITDPSCRVWVAPLQRAGQGLTLTCANHLMLIEPQMSSAVEAQAFARICRMGQKRHCFIWRFFVASSVEMRIRLLAEKEKEKGRPKERNKKEPGGAAAAAASSSSSPSSLLSPSREDRGGHRERGEGGEDLIVAAARELTAAPDATGVQQGARQKWLTFSDLQFLFGSGGGRGVGESGDGPRLVGGGGRLGRRRRRGGNRRGG</sequence>
<feature type="region of interest" description="Disordered" evidence="7">
    <location>
        <begin position="2069"/>
        <end position="2104"/>
    </location>
</feature>
<evidence type="ECO:0000256" key="7">
    <source>
        <dbReference type="SAM" id="MobiDB-lite"/>
    </source>
</evidence>
<protein>
    <recommendedName>
        <fullName evidence="11">RING-type domain-containing protein</fullName>
    </recommendedName>
</protein>
<dbReference type="InterPro" id="IPR017907">
    <property type="entry name" value="Znf_RING_CS"/>
</dbReference>
<dbReference type="CDD" id="cd18793">
    <property type="entry name" value="SF2_C_SNF"/>
    <property type="match status" value="1"/>
</dbReference>
<evidence type="ECO:0000256" key="5">
    <source>
        <dbReference type="PROSITE-ProRule" id="PRU00175"/>
    </source>
</evidence>
<feature type="region of interest" description="Disordered" evidence="7">
    <location>
        <begin position="1526"/>
        <end position="1637"/>
    </location>
</feature>
<dbReference type="InterPro" id="IPR049730">
    <property type="entry name" value="SNF2/RAD54-like_C"/>
</dbReference>
<feature type="domain" description="RING-type" evidence="9">
    <location>
        <begin position="1637"/>
        <end position="1691"/>
    </location>
</feature>
<feature type="region of interest" description="Disordered" evidence="7">
    <location>
        <begin position="1814"/>
        <end position="1856"/>
    </location>
</feature>
<feature type="region of interest" description="Disordered" evidence="7">
    <location>
        <begin position="927"/>
        <end position="982"/>
    </location>
</feature>
<organism evidence="10">
    <name type="scientific">Chromera velia CCMP2878</name>
    <dbReference type="NCBI Taxonomy" id="1169474"/>
    <lineage>
        <taxon>Eukaryota</taxon>
        <taxon>Sar</taxon>
        <taxon>Alveolata</taxon>
        <taxon>Colpodellida</taxon>
        <taxon>Chromeraceae</taxon>
        <taxon>Chromera</taxon>
    </lineage>
</organism>
<feature type="domain" description="PHD-type" evidence="8">
    <location>
        <begin position="266"/>
        <end position="320"/>
    </location>
</feature>
<feature type="compositionally biased region" description="Acidic residues" evidence="7">
    <location>
        <begin position="605"/>
        <end position="614"/>
    </location>
</feature>
<feature type="region of interest" description="Disordered" evidence="7">
    <location>
        <begin position="725"/>
        <end position="766"/>
    </location>
</feature>
<dbReference type="EMBL" id="CDMZ01002151">
    <property type="protein sequence ID" value="CEM41010.1"/>
    <property type="molecule type" value="Genomic_DNA"/>
</dbReference>
<feature type="compositionally biased region" description="Basic residues" evidence="7">
    <location>
        <begin position="2091"/>
        <end position="2104"/>
    </location>
</feature>
<dbReference type="Pfam" id="PF00628">
    <property type="entry name" value="PHD"/>
    <property type="match status" value="1"/>
</dbReference>
<dbReference type="InterPro" id="IPR001965">
    <property type="entry name" value="Znf_PHD"/>
</dbReference>
<dbReference type="InterPro" id="IPR014001">
    <property type="entry name" value="Helicase_ATP-bd"/>
</dbReference>
<evidence type="ECO:0000256" key="4">
    <source>
        <dbReference type="ARBA" id="ARBA00022833"/>
    </source>
</evidence>
<feature type="compositionally biased region" description="Gly residues" evidence="7">
    <location>
        <begin position="746"/>
        <end position="757"/>
    </location>
</feature>
<dbReference type="InterPro" id="IPR011011">
    <property type="entry name" value="Znf_FYVE_PHD"/>
</dbReference>
<gene>
    <name evidence="10" type="ORF">Cvel_25711</name>
</gene>
<accession>A0A0G4HAK2</accession>
<dbReference type="InterPro" id="IPR001841">
    <property type="entry name" value="Znf_RING"/>
</dbReference>
<feature type="compositionally biased region" description="Gly residues" evidence="7">
    <location>
        <begin position="456"/>
        <end position="467"/>
    </location>
</feature>
<evidence type="ECO:0000256" key="3">
    <source>
        <dbReference type="ARBA" id="ARBA00022801"/>
    </source>
</evidence>
<dbReference type="SMART" id="SM00249">
    <property type="entry name" value="PHD"/>
    <property type="match status" value="2"/>
</dbReference>
<feature type="region of interest" description="Disordered" evidence="7">
    <location>
        <begin position="1708"/>
        <end position="1780"/>
    </location>
</feature>
<evidence type="ECO:0000313" key="10">
    <source>
        <dbReference type="EMBL" id="CEM41010.1"/>
    </source>
</evidence>
<name>A0A0G4HAK2_9ALVE</name>
<feature type="coiled-coil region" evidence="6">
    <location>
        <begin position="1274"/>
        <end position="1308"/>
    </location>
</feature>
<feature type="compositionally biased region" description="Gly residues" evidence="7">
    <location>
        <begin position="2069"/>
        <end position="2090"/>
    </location>
</feature>
<feature type="region of interest" description="Disordered" evidence="7">
    <location>
        <begin position="1980"/>
        <end position="2027"/>
    </location>
</feature>
<dbReference type="Pfam" id="PF00176">
    <property type="entry name" value="SNF2-rel_dom"/>
    <property type="match status" value="2"/>
</dbReference>
<dbReference type="PANTHER" id="PTHR45865">
    <property type="entry name" value="E3 UBIQUITIN-PROTEIN LIGASE SHPRH FAMILY MEMBER"/>
    <property type="match status" value="1"/>
</dbReference>
<feature type="non-terminal residue" evidence="10">
    <location>
        <position position="2104"/>
    </location>
</feature>
<evidence type="ECO:0000256" key="1">
    <source>
        <dbReference type="ARBA" id="ARBA00022723"/>
    </source>
</evidence>
<dbReference type="PROSITE" id="PS00518">
    <property type="entry name" value="ZF_RING_1"/>
    <property type="match status" value="1"/>
</dbReference>
<dbReference type="Gene3D" id="3.40.50.300">
    <property type="entry name" value="P-loop containing nucleotide triphosphate hydrolases"/>
    <property type="match status" value="1"/>
</dbReference>
<dbReference type="SUPFAM" id="SSF52540">
    <property type="entry name" value="P-loop containing nucleoside triphosphate hydrolases"/>
    <property type="match status" value="2"/>
</dbReference>
<feature type="compositionally biased region" description="Basic residues" evidence="7">
    <location>
        <begin position="418"/>
        <end position="440"/>
    </location>
</feature>
<feature type="compositionally biased region" description="Gly residues" evidence="7">
    <location>
        <begin position="951"/>
        <end position="963"/>
    </location>
</feature>
<dbReference type="Pfam" id="PF13639">
    <property type="entry name" value="zf-RING_2"/>
    <property type="match status" value="1"/>
</dbReference>
<dbReference type="SMART" id="SM00184">
    <property type="entry name" value="RING"/>
    <property type="match status" value="2"/>
</dbReference>
<dbReference type="VEuPathDB" id="CryptoDB:Cvel_25711"/>
<keyword evidence="2 5" id="KW-0863">Zinc-finger</keyword>
<dbReference type="GO" id="GO:0005524">
    <property type="term" value="F:ATP binding"/>
    <property type="evidence" value="ECO:0007669"/>
    <property type="project" value="InterPro"/>
</dbReference>
<dbReference type="SMART" id="SM00487">
    <property type="entry name" value="DEXDc"/>
    <property type="match status" value="1"/>
</dbReference>
<feature type="compositionally biased region" description="Basic and acidic residues" evidence="7">
    <location>
        <begin position="1980"/>
        <end position="1994"/>
    </location>
</feature>
<evidence type="ECO:0008006" key="11">
    <source>
        <dbReference type="Google" id="ProtNLM"/>
    </source>
</evidence>
<feature type="compositionally biased region" description="Basic and acidic residues" evidence="7">
    <location>
        <begin position="1526"/>
        <end position="1545"/>
    </location>
</feature>
<dbReference type="Gene3D" id="3.30.40.10">
    <property type="entry name" value="Zinc/RING finger domain, C3HC4 (zinc finger)"/>
    <property type="match status" value="2"/>
</dbReference>
<feature type="region of interest" description="Disordered" evidence="7">
    <location>
        <begin position="392"/>
        <end position="487"/>
    </location>
</feature>
<dbReference type="Gene3D" id="3.40.50.10810">
    <property type="entry name" value="Tandem AAA-ATPase domain"/>
    <property type="match status" value="1"/>
</dbReference>
<dbReference type="PROSITE" id="PS50016">
    <property type="entry name" value="ZF_PHD_2"/>
    <property type="match status" value="1"/>
</dbReference>
<feature type="compositionally biased region" description="Acidic residues" evidence="7">
    <location>
        <begin position="393"/>
        <end position="413"/>
    </location>
</feature>
<dbReference type="GO" id="GO:0008270">
    <property type="term" value="F:zinc ion binding"/>
    <property type="evidence" value="ECO:0007669"/>
    <property type="project" value="UniProtKB-KW"/>
</dbReference>
<feature type="compositionally biased region" description="Acidic residues" evidence="7">
    <location>
        <begin position="1733"/>
        <end position="1775"/>
    </location>
</feature>
<feature type="compositionally biased region" description="Basic residues" evidence="7">
    <location>
        <begin position="964"/>
        <end position="982"/>
    </location>
</feature>
<dbReference type="PROSITE" id="PS50089">
    <property type="entry name" value="ZF_RING_2"/>
    <property type="match status" value="1"/>
</dbReference>
<feature type="compositionally biased region" description="Low complexity" evidence="7">
    <location>
        <begin position="1827"/>
        <end position="1844"/>
    </location>
</feature>
<feature type="region of interest" description="Disordered" evidence="7">
    <location>
        <begin position="565"/>
        <end position="615"/>
    </location>
</feature>
<dbReference type="SUPFAM" id="SSF57903">
    <property type="entry name" value="FYVE/PHD zinc finger"/>
    <property type="match status" value="1"/>
</dbReference>
<dbReference type="InterPro" id="IPR052583">
    <property type="entry name" value="ATP-helicase/E3_Ub-Ligase"/>
</dbReference>
<dbReference type="InterPro" id="IPR013083">
    <property type="entry name" value="Znf_RING/FYVE/PHD"/>
</dbReference>
<dbReference type="InterPro" id="IPR027417">
    <property type="entry name" value="P-loop_NTPase"/>
</dbReference>
<evidence type="ECO:0000256" key="6">
    <source>
        <dbReference type="SAM" id="Coils"/>
    </source>
</evidence>
<reference evidence="10" key="1">
    <citation type="submission" date="2014-11" db="EMBL/GenBank/DDBJ databases">
        <authorList>
            <person name="Otto D Thomas"/>
            <person name="Naeem Raeece"/>
        </authorList>
    </citation>
    <scope>NUCLEOTIDE SEQUENCE</scope>
</reference>
<dbReference type="GO" id="GO:0016787">
    <property type="term" value="F:hydrolase activity"/>
    <property type="evidence" value="ECO:0007669"/>
    <property type="project" value="UniProtKB-KW"/>
</dbReference>
<dbReference type="Pfam" id="PF21325">
    <property type="entry name" value="SHPRH_helical-1st"/>
    <property type="match status" value="1"/>
</dbReference>
<feature type="compositionally biased region" description="Acidic residues" evidence="7">
    <location>
        <begin position="583"/>
        <end position="593"/>
    </location>
</feature>